<dbReference type="OrthoDB" id="4232400at2759"/>
<sequence>MPITDSLAPSCTPAERAVVKSYGSWTNFMLSFGLKPWNDEDLVEAKRILAALASDGN</sequence>
<protein>
    <submittedName>
        <fullName evidence="1">Uncharacterized protein</fullName>
    </submittedName>
</protein>
<gene>
    <name evidence="1" type="ORF">N7498_002621</name>
</gene>
<organism evidence="1 2">
    <name type="scientific">Penicillium cinerascens</name>
    <dbReference type="NCBI Taxonomy" id="70096"/>
    <lineage>
        <taxon>Eukaryota</taxon>
        <taxon>Fungi</taxon>
        <taxon>Dikarya</taxon>
        <taxon>Ascomycota</taxon>
        <taxon>Pezizomycotina</taxon>
        <taxon>Eurotiomycetes</taxon>
        <taxon>Eurotiomycetidae</taxon>
        <taxon>Eurotiales</taxon>
        <taxon>Aspergillaceae</taxon>
        <taxon>Penicillium</taxon>
    </lineage>
</organism>
<dbReference type="Proteomes" id="UP001150904">
    <property type="component" value="Unassembled WGS sequence"/>
</dbReference>
<name>A0A9W9TBE3_9EURO</name>
<dbReference type="AlphaFoldDB" id="A0A9W9TBE3"/>
<comment type="caution">
    <text evidence="1">The sequence shown here is derived from an EMBL/GenBank/DDBJ whole genome shotgun (WGS) entry which is preliminary data.</text>
</comment>
<reference evidence="1" key="1">
    <citation type="submission" date="2022-12" db="EMBL/GenBank/DDBJ databases">
        <authorList>
            <person name="Petersen C."/>
        </authorList>
    </citation>
    <scope>NUCLEOTIDE SEQUENCE</scope>
    <source>
        <strain evidence="1">IBT 15544</strain>
    </source>
</reference>
<proteinExistence type="predicted"/>
<evidence type="ECO:0000313" key="2">
    <source>
        <dbReference type="Proteomes" id="UP001150904"/>
    </source>
</evidence>
<reference evidence="1" key="2">
    <citation type="journal article" date="2023" name="IMA Fungus">
        <title>Comparative genomic study of the Penicillium genus elucidates a diverse pangenome and 15 lateral gene transfer events.</title>
        <authorList>
            <person name="Petersen C."/>
            <person name="Sorensen T."/>
            <person name="Nielsen M.R."/>
            <person name="Sondergaard T.E."/>
            <person name="Sorensen J.L."/>
            <person name="Fitzpatrick D.A."/>
            <person name="Frisvad J.C."/>
            <person name="Nielsen K.L."/>
        </authorList>
    </citation>
    <scope>NUCLEOTIDE SEQUENCE</scope>
    <source>
        <strain evidence="1">IBT 15544</strain>
    </source>
</reference>
<evidence type="ECO:0000313" key="1">
    <source>
        <dbReference type="EMBL" id="KAJ5216214.1"/>
    </source>
</evidence>
<accession>A0A9W9TBE3</accession>
<dbReference type="EMBL" id="JAPQKR010000005">
    <property type="protein sequence ID" value="KAJ5216214.1"/>
    <property type="molecule type" value="Genomic_DNA"/>
</dbReference>
<keyword evidence="2" id="KW-1185">Reference proteome</keyword>
<dbReference type="RefSeq" id="XP_058312027.1">
    <property type="nucleotide sequence ID" value="XM_058449683.1"/>
</dbReference>
<dbReference type="GeneID" id="83176984"/>